<protein>
    <recommendedName>
        <fullName evidence="3">DNA gyrase inhibitor YacG</fullName>
    </recommendedName>
</protein>
<comment type="cofactor">
    <cofactor evidence="3">
        <name>Zn(2+)</name>
        <dbReference type="ChEBI" id="CHEBI:29105"/>
    </cofactor>
    <text evidence="3">Binds 1 zinc ion.</text>
</comment>
<feature type="binding site" evidence="3">
    <location>
        <position position="39"/>
    </location>
    <ligand>
        <name>Zn(2+)</name>
        <dbReference type="ChEBI" id="CHEBI:29105"/>
    </ligand>
</feature>
<dbReference type="HAMAP" id="MF_00649">
    <property type="entry name" value="DNA_gyrase_inhibitor_YacG"/>
    <property type="match status" value="1"/>
</dbReference>
<dbReference type="AlphaFoldDB" id="A0A272ES67"/>
<feature type="region of interest" description="Disordered" evidence="4">
    <location>
        <begin position="59"/>
        <end position="81"/>
    </location>
</feature>
<dbReference type="EMBL" id="MDUX01000031">
    <property type="protein sequence ID" value="KAF7598980.1"/>
    <property type="molecule type" value="Genomic_DNA"/>
</dbReference>
<feature type="binding site" evidence="3">
    <location>
        <position position="23"/>
    </location>
    <ligand>
        <name>Zn(2+)</name>
        <dbReference type="ChEBI" id="CHEBI:29105"/>
    </ligand>
</feature>
<dbReference type="PANTHER" id="PTHR36150:SF1">
    <property type="entry name" value="DNA GYRASE INHIBITOR YACG"/>
    <property type="match status" value="1"/>
</dbReference>
<evidence type="ECO:0000256" key="2">
    <source>
        <dbReference type="ARBA" id="ARBA00022833"/>
    </source>
</evidence>
<evidence type="ECO:0000313" key="7">
    <source>
        <dbReference type="Proteomes" id="UP000216107"/>
    </source>
</evidence>
<evidence type="ECO:0000313" key="6">
    <source>
        <dbReference type="EMBL" id="PAS92953.1"/>
    </source>
</evidence>
<feature type="binding site" evidence="3">
    <location>
        <position position="43"/>
    </location>
    <ligand>
        <name>Zn(2+)</name>
        <dbReference type="ChEBI" id="CHEBI:29105"/>
    </ligand>
</feature>
<evidence type="ECO:0000256" key="3">
    <source>
        <dbReference type="HAMAP-Rule" id="MF_00649"/>
    </source>
</evidence>
<dbReference type="SUPFAM" id="SSF57716">
    <property type="entry name" value="Glucocorticoid receptor-like (DNA-binding domain)"/>
    <property type="match status" value="1"/>
</dbReference>
<comment type="function">
    <text evidence="3">Inhibits all the catalytic activities of DNA gyrase by preventing its interaction with DNA. Acts by binding directly to the C-terminal domain of GyrB, which probably disrupts DNA binding by the gyrase.</text>
</comment>
<reference evidence="5 8" key="1">
    <citation type="submission" date="2016-08" db="EMBL/GenBank/DDBJ databases">
        <title>Candidatus Dactylopiibacterium carminicum genome sequence.</title>
        <authorList>
            <person name="Ramirez-Puebla S.T."/>
            <person name="Ormeno-Orrillo E."/>
            <person name="Vera-Ponce De Leon A."/>
            <person name="Luis L."/>
            <person name="Sanchez-Flores A."/>
            <person name="Monica R."/>
            <person name="Martinez-Romero E."/>
        </authorList>
    </citation>
    <scope>NUCLEOTIDE SEQUENCE [LARGE SCALE GENOMIC DNA]</scope>
    <source>
        <strain evidence="5">END1</strain>
    </source>
</reference>
<organism evidence="6 7">
    <name type="scientific">Candidatus Dactylopiibacterium carminicum</name>
    <dbReference type="NCBI Taxonomy" id="857335"/>
    <lineage>
        <taxon>Bacteria</taxon>
        <taxon>Pseudomonadati</taxon>
        <taxon>Pseudomonadota</taxon>
        <taxon>Betaproteobacteria</taxon>
        <taxon>Rhodocyclales</taxon>
        <taxon>Rhodocyclaceae</taxon>
        <taxon>Candidatus Dactylopiibacterium</taxon>
    </lineage>
</organism>
<dbReference type="GO" id="GO:0006355">
    <property type="term" value="P:regulation of DNA-templated transcription"/>
    <property type="evidence" value="ECO:0007669"/>
    <property type="project" value="InterPro"/>
</dbReference>
<dbReference type="Gene3D" id="3.30.50.10">
    <property type="entry name" value="Erythroid Transcription Factor GATA-1, subunit A"/>
    <property type="match status" value="1"/>
</dbReference>
<evidence type="ECO:0000313" key="8">
    <source>
        <dbReference type="Proteomes" id="UP000623509"/>
    </source>
</evidence>
<dbReference type="Pfam" id="PF03884">
    <property type="entry name" value="YacG"/>
    <property type="match status" value="1"/>
</dbReference>
<dbReference type="EMBL" id="NMRN01000026">
    <property type="protein sequence ID" value="PAS92953.1"/>
    <property type="molecule type" value="Genomic_DNA"/>
</dbReference>
<dbReference type="GO" id="GO:0008657">
    <property type="term" value="F:DNA topoisomerase type II (double strand cut, ATP-hydrolyzing) inhibitor activity"/>
    <property type="evidence" value="ECO:0007669"/>
    <property type="project" value="UniProtKB-UniRule"/>
</dbReference>
<keyword evidence="2 3" id="KW-0862">Zinc</keyword>
<gene>
    <name evidence="3" type="primary">yacG</name>
    <name evidence="5" type="ORF">BGI27_10230</name>
    <name evidence="6" type="ORF">CGU29_09620</name>
</gene>
<proteinExistence type="inferred from homology"/>
<sequence length="81" mass="8848">MLRRDPAVSNTTAKPRTVRCPQCGQPALYSPENRWRPFCSERCKLIDIGAWAAGDYRIEGQDEPLSDETGNPGDSPGGRGA</sequence>
<evidence type="ECO:0000313" key="5">
    <source>
        <dbReference type="EMBL" id="KAF7598980.1"/>
    </source>
</evidence>
<keyword evidence="1 3" id="KW-0479">Metal-binding</keyword>
<comment type="caution">
    <text evidence="6">The sequence shown here is derived from an EMBL/GenBank/DDBJ whole genome shotgun (WGS) entry which is preliminary data.</text>
</comment>
<evidence type="ECO:0000256" key="1">
    <source>
        <dbReference type="ARBA" id="ARBA00022723"/>
    </source>
</evidence>
<name>A0A272ES67_9RHOO</name>
<dbReference type="Proteomes" id="UP000216107">
    <property type="component" value="Unassembled WGS sequence"/>
</dbReference>
<dbReference type="Proteomes" id="UP000623509">
    <property type="component" value="Unassembled WGS sequence"/>
</dbReference>
<dbReference type="InterPro" id="IPR013088">
    <property type="entry name" value="Znf_NHR/GATA"/>
</dbReference>
<dbReference type="GO" id="GO:0008270">
    <property type="term" value="F:zinc ion binding"/>
    <property type="evidence" value="ECO:0007669"/>
    <property type="project" value="UniProtKB-UniRule"/>
</dbReference>
<evidence type="ECO:0000256" key="4">
    <source>
        <dbReference type="SAM" id="MobiDB-lite"/>
    </source>
</evidence>
<feature type="binding site" evidence="3">
    <location>
        <position position="20"/>
    </location>
    <ligand>
        <name>Zn(2+)</name>
        <dbReference type="ChEBI" id="CHEBI:29105"/>
    </ligand>
</feature>
<accession>A0A272ES67</accession>
<reference evidence="6 7" key="2">
    <citation type="submission" date="2017-07" db="EMBL/GenBank/DDBJ databases">
        <title>Candidatus Dactylopiibacterium carminicum, a nitrogen-fixing symbiont of the cochineal insect Dactylopius coccus and Dactylopius opuntiae (Hemiptera: Coccoidea: Dactylopiidae).</title>
        <authorList>
            <person name="Vera A."/>
        </authorList>
    </citation>
    <scope>NUCLEOTIDE SEQUENCE [LARGE SCALE GENOMIC DNA]</scope>
    <source>
        <strain evidence="6 7">NFDCM</strain>
    </source>
</reference>
<dbReference type="InterPro" id="IPR005584">
    <property type="entry name" value="DNA_gyrase_inhibitor_YacG"/>
</dbReference>
<dbReference type="OrthoDB" id="9809663at2"/>
<comment type="subunit">
    <text evidence="3">Interacts with GyrB.</text>
</comment>
<dbReference type="PANTHER" id="PTHR36150">
    <property type="entry name" value="DNA GYRASE INHIBITOR YACG"/>
    <property type="match status" value="1"/>
</dbReference>
<keyword evidence="8" id="KW-1185">Reference proteome</keyword>
<comment type="similarity">
    <text evidence="3">Belongs to the DNA gyrase inhibitor YacG family.</text>
</comment>